<evidence type="ECO:0000313" key="1">
    <source>
        <dbReference type="EMBL" id="KAK1146900.1"/>
    </source>
</evidence>
<keyword evidence="2" id="KW-1185">Reference proteome</keyword>
<gene>
    <name evidence="1" type="ORF">N8T08_002226</name>
</gene>
<comment type="caution">
    <text evidence="1">The sequence shown here is derived from an EMBL/GenBank/DDBJ whole genome shotgun (WGS) entry which is preliminary data.</text>
</comment>
<dbReference type="EMBL" id="JAOPJF010000014">
    <property type="protein sequence ID" value="KAK1146900.1"/>
    <property type="molecule type" value="Genomic_DNA"/>
</dbReference>
<reference evidence="1 2" key="1">
    <citation type="journal article" date="2023" name="ACS Omega">
        <title>Identification of the Neoaspergillic Acid Biosynthesis Gene Cluster by Establishing an In Vitro CRISPR-Ribonucleoprotein Genetic System in Aspergillus melleus.</title>
        <authorList>
            <person name="Yuan B."/>
            <person name="Grau M.F."/>
            <person name="Murata R.M."/>
            <person name="Torok T."/>
            <person name="Venkateswaran K."/>
            <person name="Stajich J.E."/>
            <person name="Wang C.C.C."/>
        </authorList>
    </citation>
    <scope>NUCLEOTIDE SEQUENCE [LARGE SCALE GENOMIC DNA]</scope>
    <source>
        <strain evidence="1 2">IMV 1140</strain>
    </source>
</reference>
<name>A0ACC3B8S3_9EURO</name>
<evidence type="ECO:0000313" key="2">
    <source>
        <dbReference type="Proteomes" id="UP001177260"/>
    </source>
</evidence>
<organism evidence="1 2">
    <name type="scientific">Aspergillus melleus</name>
    <dbReference type="NCBI Taxonomy" id="138277"/>
    <lineage>
        <taxon>Eukaryota</taxon>
        <taxon>Fungi</taxon>
        <taxon>Dikarya</taxon>
        <taxon>Ascomycota</taxon>
        <taxon>Pezizomycotina</taxon>
        <taxon>Eurotiomycetes</taxon>
        <taxon>Eurotiomycetidae</taxon>
        <taxon>Eurotiales</taxon>
        <taxon>Aspergillaceae</taxon>
        <taxon>Aspergillus</taxon>
        <taxon>Aspergillus subgen. Circumdati</taxon>
    </lineage>
</organism>
<dbReference type="Proteomes" id="UP001177260">
    <property type="component" value="Unassembled WGS sequence"/>
</dbReference>
<accession>A0ACC3B8S3</accession>
<proteinExistence type="predicted"/>
<protein>
    <submittedName>
        <fullName evidence="1">Uncharacterized protein</fullName>
    </submittedName>
</protein>
<sequence length="530" mass="56968">MSANSTILGDSWVVEAAASPPPNKHRHEAKQLSNAPAPRATPDQTKKTSSPSDTRASDYGSESMATSVSSVSGPELIMPSIYETPVPEGSWIAPNVRSPQHTIKRRHRERTQPNPSNTSPQKDQTPQGDGKPNHDQDQHPQDAPTSDNNGPSLLHRLQPTLRRLLNALLLASIAHLLVLPELITQHQTFFCSIPAIPSLYPSSCLPPHFLLPNNPIQSFTTTRATSPNHPPLTPEEQLTLHATRLERLFTSTLNTLTPLPPVLKQSESRLRTLQSDLRTAFRGSRHELELEFSGLWEAARAGTRKLDSLGADLRSAVDNLIATTADATSLPSPPRGGGAPSPADNVNGRGKGGGGGHEAAHANAKAQARAAQITSAQLSRREAYLDQLTSRMQGKADALASDLATVDDHLESIERIILREDDSSSSSRSSSSQTQEQNQEDIHSERGGGNLAQNLITHLQSLRTEGLGLKALGLGRTGGGLHQPPSSHKSSGTDPSKHETFLAATKGHRAVAEAVRNLSQRLDAVQGRKI</sequence>